<feature type="binding site" evidence="7">
    <location>
        <position position="71"/>
    </location>
    <ligand>
        <name>L-glutamate</name>
        <dbReference type="ChEBI" id="CHEBI:29985"/>
    </ligand>
</feature>
<evidence type="ECO:0000256" key="6">
    <source>
        <dbReference type="ARBA" id="ARBA00023146"/>
    </source>
</evidence>
<feature type="binding site" evidence="7">
    <location>
        <position position="149"/>
    </location>
    <ligand>
        <name>Zn(2+)</name>
        <dbReference type="ChEBI" id="CHEBI:29105"/>
    </ligand>
</feature>
<dbReference type="GO" id="GO:0008270">
    <property type="term" value="F:zinc ion binding"/>
    <property type="evidence" value="ECO:0007669"/>
    <property type="project" value="UniProtKB-UniRule"/>
</dbReference>
<dbReference type="PANTHER" id="PTHR43311:SF1">
    <property type="entry name" value="GLUTAMYL-Q TRNA(ASP) SYNTHETASE"/>
    <property type="match status" value="1"/>
</dbReference>
<dbReference type="PANTHER" id="PTHR43311">
    <property type="entry name" value="GLUTAMATE--TRNA LIGASE"/>
    <property type="match status" value="1"/>
</dbReference>
<keyword evidence="4 7" id="KW-0862">Zinc</keyword>
<keyword evidence="8" id="KW-0648">Protein biosynthesis</keyword>
<dbReference type="InterPro" id="IPR014729">
    <property type="entry name" value="Rossmann-like_a/b/a_fold"/>
</dbReference>
<keyword evidence="2 7" id="KW-0479">Metal-binding</keyword>
<evidence type="ECO:0000256" key="2">
    <source>
        <dbReference type="ARBA" id="ARBA00022723"/>
    </source>
</evidence>
<evidence type="ECO:0000256" key="5">
    <source>
        <dbReference type="ARBA" id="ARBA00022840"/>
    </source>
</evidence>
<dbReference type="Pfam" id="PF00749">
    <property type="entry name" value="tRNA-synt_1c"/>
    <property type="match status" value="1"/>
</dbReference>
<dbReference type="InterPro" id="IPR022380">
    <property type="entry name" value="Glu-Q_tRNA(Asp)_Synthase"/>
</dbReference>
<gene>
    <name evidence="7" type="primary">gluQ</name>
    <name evidence="11" type="ORF">FTUN_4660</name>
</gene>
<keyword evidence="12" id="KW-1185">Reference proteome</keyword>
<feature type="compositionally biased region" description="Basic and acidic residues" evidence="9">
    <location>
        <begin position="1"/>
        <end position="10"/>
    </location>
</feature>
<feature type="binding site" evidence="7">
    <location>
        <position position="153"/>
    </location>
    <ligand>
        <name>Zn(2+)</name>
        <dbReference type="ChEBI" id="CHEBI:29105"/>
    </ligand>
</feature>
<feature type="region of interest" description="Disordered" evidence="9">
    <location>
        <begin position="1"/>
        <end position="24"/>
    </location>
</feature>
<keyword evidence="5 7" id="KW-0067">ATP-binding</keyword>
<dbReference type="PRINTS" id="PR00987">
    <property type="entry name" value="TRNASYNTHGLU"/>
</dbReference>
<comment type="function">
    <text evidence="7">Catalyzes the tRNA-independent activation of glutamate in presence of ATP and the subsequent transfer of glutamate onto a tRNA(Asp). Glutamate is transferred on the 2-amino-5-(4,5-dihydroxy-2-cyclopenten-1-yl) moiety of the queuosine in the wobble position of the QUC anticodon.</text>
</comment>
<keyword evidence="3 7" id="KW-0547">Nucleotide-binding</keyword>
<name>A0A6M5YSR4_9BACT</name>
<keyword evidence="6 7" id="KW-0030">Aminoacyl-tRNA synthetase</keyword>
<feature type="binding site" evidence="7">
    <location>
        <position position="272"/>
    </location>
    <ligand>
        <name>ATP</name>
        <dbReference type="ChEBI" id="CHEBI:30616"/>
    </ligand>
</feature>
<protein>
    <recommendedName>
        <fullName evidence="7">Glutamyl-Q tRNA(Asp) synthetase</fullName>
        <shortName evidence="7">Glu-Q-RSs</shortName>
        <ecNumber evidence="7">6.1.1.-</ecNumber>
    </recommendedName>
</protein>
<evidence type="ECO:0000259" key="10">
    <source>
        <dbReference type="Pfam" id="PF00749"/>
    </source>
</evidence>
<proteinExistence type="inferred from homology"/>
<feature type="short sequence motif" description="'KMSKS' region" evidence="7">
    <location>
        <begin position="269"/>
        <end position="273"/>
    </location>
</feature>
<evidence type="ECO:0000313" key="12">
    <source>
        <dbReference type="Proteomes" id="UP000503447"/>
    </source>
</evidence>
<dbReference type="NCBIfam" id="TIGR03838">
    <property type="entry name" value="queuosine_YadB"/>
    <property type="match status" value="1"/>
</dbReference>
<dbReference type="NCBIfam" id="NF004314">
    <property type="entry name" value="PRK05710.1-3"/>
    <property type="match status" value="1"/>
</dbReference>
<dbReference type="GO" id="GO:0005524">
    <property type="term" value="F:ATP binding"/>
    <property type="evidence" value="ECO:0007669"/>
    <property type="project" value="UniProtKB-KW"/>
</dbReference>
<evidence type="ECO:0000256" key="4">
    <source>
        <dbReference type="ARBA" id="ARBA00022833"/>
    </source>
</evidence>
<reference evidence="12" key="1">
    <citation type="submission" date="2020-05" db="EMBL/GenBank/DDBJ databases">
        <title>Frigoriglobus tundricola gen. nov., sp. nov., a psychrotolerant cellulolytic planctomycete of the family Gemmataceae with two divergent copies of 16S rRNA gene.</title>
        <authorList>
            <person name="Kulichevskaya I.S."/>
            <person name="Ivanova A.A."/>
            <person name="Naumoff D.G."/>
            <person name="Beletsky A.V."/>
            <person name="Rijpstra W.I.C."/>
            <person name="Sinninghe Damste J.S."/>
            <person name="Mardanov A.V."/>
            <person name="Ravin N.V."/>
            <person name="Dedysh S.N."/>
        </authorList>
    </citation>
    <scope>NUCLEOTIDE SEQUENCE [LARGE SCALE GENOMIC DNA]</scope>
    <source>
        <strain evidence="12">PL17</strain>
    </source>
</reference>
<comment type="similarity">
    <text evidence="7">Belongs to the class-I aminoacyl-tRNA synthetase family. GluQ subfamily.</text>
</comment>
<dbReference type="AlphaFoldDB" id="A0A6M5YSR4"/>
<feature type="binding site" evidence="7">
    <location>
        <position position="129"/>
    </location>
    <ligand>
        <name>Zn(2+)</name>
        <dbReference type="ChEBI" id="CHEBI:29105"/>
    </ligand>
</feature>
<dbReference type="HAMAP" id="MF_01428">
    <property type="entry name" value="Glu_Q_tRNA_synth"/>
    <property type="match status" value="1"/>
</dbReference>
<feature type="domain" description="Glutamyl/glutaminyl-tRNA synthetase class Ib catalytic" evidence="10">
    <location>
        <begin position="35"/>
        <end position="297"/>
    </location>
</feature>
<dbReference type="GO" id="GO:0006400">
    <property type="term" value="P:tRNA modification"/>
    <property type="evidence" value="ECO:0007669"/>
    <property type="project" value="InterPro"/>
</dbReference>
<evidence type="ECO:0000256" key="3">
    <source>
        <dbReference type="ARBA" id="ARBA00022741"/>
    </source>
</evidence>
<comment type="cofactor">
    <cofactor evidence="7">
        <name>Zn(2+)</name>
        <dbReference type="ChEBI" id="CHEBI:29105"/>
    </cofactor>
    <text evidence="7">Binds 1 zinc ion per subunit.</text>
</comment>
<evidence type="ECO:0000256" key="9">
    <source>
        <dbReference type="SAM" id="MobiDB-lite"/>
    </source>
</evidence>
<feature type="binding site" evidence="7">
    <location>
        <begin position="35"/>
        <end position="39"/>
    </location>
    <ligand>
        <name>L-glutamate</name>
        <dbReference type="ChEBI" id="CHEBI:29985"/>
    </ligand>
</feature>
<evidence type="ECO:0000256" key="1">
    <source>
        <dbReference type="ARBA" id="ARBA00022598"/>
    </source>
</evidence>
<sequence length="342" mass="36862">MGGEPARNDAAKQVNAQPQRRGCYHGRMSTTTTGRLAPSPTGAQHVGNARTYLIAWLSARARGGTVKLRIEDIDSPRIKPGAADEAVSDLRWLGLDWDGPPAVQTARLPHYTAALEELKRQERVYPCTCTRSDIAAAASAPHAGDEIAYPGTCAHRRATDAPALAAAGKPFAWRFRVTDDPVYTDLFAGEQRIDLKRSGGDFVVWKNAGTPAYQLAVVVDDAATGVTEVIRGDDLIPSTPRQLLLYDALGLTSPEFGHVPLVVGEDGRRLAKRHGDTRLSALRAAGVAPESLVGLLAWSCGWLREPESVTPRDLLPRFHLSAIPPQPFVLTAEVLKRIGYAG</sequence>
<evidence type="ECO:0000256" key="7">
    <source>
        <dbReference type="HAMAP-Rule" id="MF_01428"/>
    </source>
</evidence>
<dbReference type="Proteomes" id="UP000503447">
    <property type="component" value="Chromosome"/>
</dbReference>
<evidence type="ECO:0000256" key="8">
    <source>
        <dbReference type="RuleBase" id="RU363037"/>
    </source>
</evidence>
<dbReference type="InterPro" id="IPR000924">
    <property type="entry name" value="Glu/Gln-tRNA-synth"/>
</dbReference>
<dbReference type="InterPro" id="IPR049940">
    <property type="entry name" value="GluQ/Sye"/>
</dbReference>
<dbReference type="EMBL" id="CP053452">
    <property type="protein sequence ID" value="QJW97095.1"/>
    <property type="molecule type" value="Genomic_DNA"/>
</dbReference>
<feature type="short sequence motif" description="'HIGH' region" evidence="7">
    <location>
        <begin position="38"/>
        <end position="48"/>
    </location>
</feature>
<dbReference type="GO" id="GO:0006424">
    <property type="term" value="P:glutamyl-tRNA aminoacylation"/>
    <property type="evidence" value="ECO:0007669"/>
    <property type="project" value="InterPro"/>
</dbReference>
<dbReference type="GO" id="GO:0005829">
    <property type="term" value="C:cytosol"/>
    <property type="evidence" value="ECO:0007669"/>
    <property type="project" value="TreeGrafter"/>
</dbReference>
<keyword evidence="1 7" id="KW-0436">Ligase</keyword>
<dbReference type="InterPro" id="IPR020058">
    <property type="entry name" value="Glu/Gln-tRNA-synth_Ib_cat-dom"/>
</dbReference>
<evidence type="ECO:0000313" key="11">
    <source>
        <dbReference type="EMBL" id="QJW97095.1"/>
    </source>
</evidence>
<feature type="binding site" evidence="7">
    <location>
        <position position="231"/>
    </location>
    <ligand>
        <name>L-glutamate</name>
        <dbReference type="ChEBI" id="CHEBI:29985"/>
    </ligand>
</feature>
<dbReference type="GO" id="GO:0004818">
    <property type="term" value="F:glutamate-tRNA ligase activity"/>
    <property type="evidence" value="ECO:0007669"/>
    <property type="project" value="TreeGrafter"/>
</dbReference>
<dbReference type="SUPFAM" id="SSF52374">
    <property type="entry name" value="Nucleotidylyl transferase"/>
    <property type="match status" value="1"/>
</dbReference>
<dbReference type="Gene3D" id="3.40.50.620">
    <property type="entry name" value="HUPs"/>
    <property type="match status" value="1"/>
</dbReference>
<accession>A0A6M5YSR4</accession>
<dbReference type="EC" id="6.1.1.-" evidence="7"/>
<feature type="binding site" evidence="7">
    <location>
        <position position="127"/>
    </location>
    <ligand>
        <name>Zn(2+)</name>
        <dbReference type="ChEBI" id="CHEBI:29105"/>
    </ligand>
</feature>
<dbReference type="NCBIfam" id="NF004315">
    <property type="entry name" value="PRK05710.1-4"/>
    <property type="match status" value="1"/>
</dbReference>
<feature type="binding site" evidence="7">
    <location>
        <position position="213"/>
    </location>
    <ligand>
        <name>L-glutamate</name>
        <dbReference type="ChEBI" id="CHEBI:29985"/>
    </ligand>
</feature>
<dbReference type="KEGG" id="ftj:FTUN_4660"/>
<organism evidence="11 12">
    <name type="scientific">Frigoriglobus tundricola</name>
    <dbReference type="NCBI Taxonomy" id="2774151"/>
    <lineage>
        <taxon>Bacteria</taxon>
        <taxon>Pseudomonadati</taxon>
        <taxon>Planctomycetota</taxon>
        <taxon>Planctomycetia</taxon>
        <taxon>Gemmatales</taxon>
        <taxon>Gemmataceae</taxon>
        <taxon>Frigoriglobus</taxon>
    </lineage>
</organism>